<dbReference type="Proteomes" id="UP000314294">
    <property type="component" value="Unassembled WGS sequence"/>
</dbReference>
<evidence type="ECO:0000256" key="1">
    <source>
        <dbReference type="SAM" id="MobiDB-lite"/>
    </source>
</evidence>
<gene>
    <name evidence="2" type="ORF">EYF80_036027</name>
</gene>
<comment type="caution">
    <text evidence="2">The sequence shown here is derived from an EMBL/GenBank/DDBJ whole genome shotgun (WGS) entry which is preliminary data.</text>
</comment>
<evidence type="ECO:0000313" key="3">
    <source>
        <dbReference type="Proteomes" id="UP000314294"/>
    </source>
</evidence>
<protein>
    <submittedName>
        <fullName evidence="2">Uncharacterized protein</fullName>
    </submittedName>
</protein>
<sequence length="99" mass="11098">MAATHSCSENEKIKSCDGYTAALNEFNKRGAKAEKHLHRLTLTSFSSSSSSHSHLLQLLFIFSLKLAADKVEKVKKVDRHPDRSISKRPFKEALERSAV</sequence>
<name>A0A4Z2GKJ7_9TELE</name>
<dbReference type="AlphaFoldDB" id="A0A4Z2GKJ7"/>
<dbReference type="EMBL" id="SRLO01000506">
    <property type="protein sequence ID" value="TNN53770.1"/>
    <property type="molecule type" value="Genomic_DNA"/>
</dbReference>
<organism evidence="2 3">
    <name type="scientific">Liparis tanakae</name>
    <name type="common">Tanaka's snailfish</name>
    <dbReference type="NCBI Taxonomy" id="230148"/>
    <lineage>
        <taxon>Eukaryota</taxon>
        <taxon>Metazoa</taxon>
        <taxon>Chordata</taxon>
        <taxon>Craniata</taxon>
        <taxon>Vertebrata</taxon>
        <taxon>Euteleostomi</taxon>
        <taxon>Actinopterygii</taxon>
        <taxon>Neopterygii</taxon>
        <taxon>Teleostei</taxon>
        <taxon>Neoteleostei</taxon>
        <taxon>Acanthomorphata</taxon>
        <taxon>Eupercaria</taxon>
        <taxon>Perciformes</taxon>
        <taxon>Cottioidei</taxon>
        <taxon>Cottales</taxon>
        <taxon>Liparidae</taxon>
        <taxon>Liparis</taxon>
    </lineage>
</organism>
<evidence type="ECO:0000313" key="2">
    <source>
        <dbReference type="EMBL" id="TNN53770.1"/>
    </source>
</evidence>
<feature type="region of interest" description="Disordered" evidence="1">
    <location>
        <begin position="77"/>
        <end position="99"/>
    </location>
</feature>
<accession>A0A4Z2GKJ7</accession>
<reference evidence="2 3" key="1">
    <citation type="submission" date="2019-03" db="EMBL/GenBank/DDBJ databases">
        <title>First draft genome of Liparis tanakae, snailfish: a comprehensive survey of snailfish specific genes.</title>
        <authorList>
            <person name="Kim W."/>
            <person name="Song I."/>
            <person name="Jeong J.-H."/>
            <person name="Kim D."/>
            <person name="Kim S."/>
            <person name="Ryu S."/>
            <person name="Song J.Y."/>
            <person name="Lee S.K."/>
        </authorList>
    </citation>
    <scope>NUCLEOTIDE SEQUENCE [LARGE SCALE GENOMIC DNA]</scope>
    <source>
        <tissue evidence="2">Muscle</tissue>
    </source>
</reference>
<proteinExistence type="predicted"/>
<keyword evidence="3" id="KW-1185">Reference proteome</keyword>